<sequence>MKPSLSTLSPRVFTQPPSYQNHLISGCTRATNTRLYAVVCGDRSFTIGLYATETLTPSDVFPGFAFGCGLNNTGPFRGAAGLLGLGHGPPPSSRKPLRNTEATSTVCG</sequence>
<dbReference type="EMBL" id="CM046400">
    <property type="protein sequence ID" value="KAI8524469.1"/>
    <property type="molecule type" value="Genomic_DNA"/>
</dbReference>
<evidence type="ECO:0000313" key="1">
    <source>
        <dbReference type="EMBL" id="KAI8524469.1"/>
    </source>
</evidence>
<reference evidence="1" key="1">
    <citation type="submission" date="2022-02" db="EMBL/GenBank/DDBJ databases">
        <title>Plant Genome Project.</title>
        <authorList>
            <person name="Zhang R.-G."/>
        </authorList>
    </citation>
    <scope>NUCLEOTIDE SEQUENCE</scope>
    <source>
        <strain evidence="1">AT1</strain>
    </source>
</reference>
<accession>A0ACC0L816</accession>
<protein>
    <submittedName>
        <fullName evidence="1">Uncharacterized protein</fullName>
    </submittedName>
</protein>
<name>A0ACC0L816_RHOML</name>
<evidence type="ECO:0000313" key="2">
    <source>
        <dbReference type="Proteomes" id="UP001062846"/>
    </source>
</evidence>
<organism evidence="1 2">
    <name type="scientific">Rhododendron molle</name>
    <name type="common">Chinese azalea</name>
    <name type="synonym">Azalea mollis</name>
    <dbReference type="NCBI Taxonomy" id="49168"/>
    <lineage>
        <taxon>Eukaryota</taxon>
        <taxon>Viridiplantae</taxon>
        <taxon>Streptophyta</taxon>
        <taxon>Embryophyta</taxon>
        <taxon>Tracheophyta</taxon>
        <taxon>Spermatophyta</taxon>
        <taxon>Magnoliopsida</taxon>
        <taxon>eudicotyledons</taxon>
        <taxon>Gunneridae</taxon>
        <taxon>Pentapetalae</taxon>
        <taxon>asterids</taxon>
        <taxon>Ericales</taxon>
        <taxon>Ericaceae</taxon>
        <taxon>Ericoideae</taxon>
        <taxon>Rhodoreae</taxon>
        <taxon>Rhododendron</taxon>
    </lineage>
</organism>
<proteinExistence type="predicted"/>
<keyword evidence="2" id="KW-1185">Reference proteome</keyword>
<gene>
    <name evidence="1" type="ORF">RHMOL_Rhmol13G0151600</name>
</gene>
<dbReference type="Proteomes" id="UP001062846">
    <property type="component" value="Chromosome 13"/>
</dbReference>
<comment type="caution">
    <text evidence="1">The sequence shown here is derived from an EMBL/GenBank/DDBJ whole genome shotgun (WGS) entry which is preliminary data.</text>
</comment>